<evidence type="ECO:0000313" key="2">
    <source>
        <dbReference type="Proteomes" id="UP000252182"/>
    </source>
</evidence>
<dbReference type="AlphaFoldDB" id="A0A345DD09"/>
<dbReference type="EMBL" id="CP031124">
    <property type="protein sequence ID" value="AXF86247.1"/>
    <property type="molecule type" value="Genomic_DNA"/>
</dbReference>
<name>A0A345DD09_9BURK</name>
<proteinExistence type="predicted"/>
<accession>A0A345DD09</accession>
<keyword evidence="2" id="KW-1185">Reference proteome</keyword>
<reference evidence="2" key="1">
    <citation type="submission" date="2018-07" db="EMBL/GenBank/DDBJ databases">
        <authorList>
            <person name="Kim H."/>
        </authorList>
    </citation>
    <scope>NUCLEOTIDE SEQUENCE [LARGE SCALE GENOMIC DNA]</scope>
    <source>
        <strain evidence="2">F02</strain>
    </source>
</reference>
<organism evidence="1 2">
    <name type="scientific">Ephemeroptericola cinctiostellae</name>
    <dbReference type="NCBI Taxonomy" id="2268024"/>
    <lineage>
        <taxon>Bacteria</taxon>
        <taxon>Pseudomonadati</taxon>
        <taxon>Pseudomonadota</taxon>
        <taxon>Betaproteobacteria</taxon>
        <taxon>Burkholderiales</taxon>
        <taxon>Burkholderiaceae</taxon>
        <taxon>Ephemeroptericola</taxon>
    </lineage>
</organism>
<gene>
    <name evidence="1" type="ORF">DTO96_101993</name>
</gene>
<sequence length="102" mass="12067">MSTLKALRIETSKKYYHSPSKESECWNAVKDYNEDLKHHFNLYAKHIALLMERNNIIPDDDFPLLIKWEWANGVCCEFKIERHVEVSYSAKKVSNKQNSSVY</sequence>
<dbReference type="KEGG" id="hyf:DTO96_101993"/>
<dbReference type="RefSeq" id="WP_114563342.1">
    <property type="nucleotide sequence ID" value="NZ_CP031124.1"/>
</dbReference>
<evidence type="ECO:0000313" key="1">
    <source>
        <dbReference type="EMBL" id="AXF86247.1"/>
    </source>
</evidence>
<dbReference type="Proteomes" id="UP000252182">
    <property type="component" value="Chromosome"/>
</dbReference>
<protein>
    <submittedName>
        <fullName evidence="1">Uncharacterized protein</fullName>
    </submittedName>
</protein>